<reference evidence="2" key="2">
    <citation type="journal article" date="2015" name="Data Brief">
        <title>Shoot transcriptome of the giant reed, Arundo donax.</title>
        <authorList>
            <person name="Barrero R.A."/>
            <person name="Guerrero F.D."/>
            <person name="Moolhuijzen P."/>
            <person name="Goolsby J.A."/>
            <person name="Tidwell J."/>
            <person name="Bellgard S.E."/>
            <person name="Bellgard M.I."/>
        </authorList>
    </citation>
    <scope>NUCLEOTIDE SEQUENCE</scope>
    <source>
        <tissue evidence="2">Shoot tissue taken approximately 20 cm above the soil surface</tissue>
    </source>
</reference>
<feature type="region of interest" description="Disordered" evidence="1">
    <location>
        <begin position="72"/>
        <end position="146"/>
    </location>
</feature>
<feature type="region of interest" description="Disordered" evidence="1">
    <location>
        <begin position="1"/>
        <end position="54"/>
    </location>
</feature>
<proteinExistence type="predicted"/>
<sequence>MDATTLAAATTEPEMSSSRRPRLEQPRSPLGDAVVGLRRCTPGAQPTLPRRAAPAPPWLVAHPCCSPHARALSAHAHTSTPTAATSWAPPLDAASARSGPALLDPTPPSSSPLQANHCHAASHRKLHPPDPTSALPDPATAEAFAV</sequence>
<reference evidence="2" key="1">
    <citation type="submission" date="2014-09" db="EMBL/GenBank/DDBJ databases">
        <authorList>
            <person name="Magalhaes I.L.F."/>
            <person name="Oliveira U."/>
            <person name="Santos F.R."/>
            <person name="Vidigal T.H.D.A."/>
            <person name="Brescovit A.D."/>
            <person name="Santos A.J."/>
        </authorList>
    </citation>
    <scope>NUCLEOTIDE SEQUENCE</scope>
    <source>
        <tissue evidence="2">Shoot tissue taken approximately 20 cm above the soil surface</tissue>
    </source>
</reference>
<dbReference type="AlphaFoldDB" id="A0A0A8Y9W9"/>
<dbReference type="EMBL" id="GBRH01275730">
    <property type="protein sequence ID" value="JAD22165.1"/>
    <property type="molecule type" value="Transcribed_RNA"/>
</dbReference>
<name>A0A0A8Y9W9_ARUDO</name>
<accession>A0A0A8Y9W9</accession>
<organism evidence="2">
    <name type="scientific">Arundo donax</name>
    <name type="common">Giant reed</name>
    <name type="synonym">Donax arundinaceus</name>
    <dbReference type="NCBI Taxonomy" id="35708"/>
    <lineage>
        <taxon>Eukaryota</taxon>
        <taxon>Viridiplantae</taxon>
        <taxon>Streptophyta</taxon>
        <taxon>Embryophyta</taxon>
        <taxon>Tracheophyta</taxon>
        <taxon>Spermatophyta</taxon>
        <taxon>Magnoliopsida</taxon>
        <taxon>Liliopsida</taxon>
        <taxon>Poales</taxon>
        <taxon>Poaceae</taxon>
        <taxon>PACMAD clade</taxon>
        <taxon>Arundinoideae</taxon>
        <taxon>Arundineae</taxon>
        <taxon>Arundo</taxon>
    </lineage>
</organism>
<feature type="compositionally biased region" description="Low complexity" evidence="1">
    <location>
        <begin position="72"/>
        <end position="91"/>
    </location>
</feature>
<evidence type="ECO:0000313" key="2">
    <source>
        <dbReference type="EMBL" id="JAD22165.1"/>
    </source>
</evidence>
<feature type="compositionally biased region" description="Low complexity" evidence="1">
    <location>
        <begin position="1"/>
        <end position="11"/>
    </location>
</feature>
<protein>
    <submittedName>
        <fullName evidence="2">Uncharacterized protein</fullName>
    </submittedName>
</protein>
<evidence type="ECO:0000256" key="1">
    <source>
        <dbReference type="SAM" id="MobiDB-lite"/>
    </source>
</evidence>